<sequence length="260" mass="29887">MNNFDKKIVKSYLNENITFSNEDSEKILRKIHQGNNTPRKINLTYWTVLASAAIIFLVLGGAFLKDTLVGTENNHNVQGHNNSTLPVDLSDIESMNIGAEMPRLLYADHKIAVMQGTFGVIVYNTQDSKVTNRISYEHIKPYGISMMLASVSEDGTTIYIGNDDMSNEFEFTHQYDINTRVIKETTQQPTHLFSPANIETHGYNEEYDKYFDLNYLTGNTIVEFEHSFMYVRSSDWNMKNLQIVLYHYENGESTVFDVFK</sequence>
<evidence type="ECO:0000313" key="3">
    <source>
        <dbReference type="Proteomes" id="UP001596147"/>
    </source>
</evidence>
<keyword evidence="3" id="KW-1185">Reference proteome</keyword>
<organism evidence="2 3">
    <name type="scientific">Lederbergia graminis</name>
    <dbReference type="NCBI Taxonomy" id="735518"/>
    <lineage>
        <taxon>Bacteria</taxon>
        <taxon>Bacillati</taxon>
        <taxon>Bacillota</taxon>
        <taxon>Bacilli</taxon>
        <taxon>Bacillales</taxon>
        <taxon>Bacillaceae</taxon>
        <taxon>Lederbergia</taxon>
    </lineage>
</organism>
<comment type="caution">
    <text evidence="2">The sequence shown here is derived from an EMBL/GenBank/DDBJ whole genome shotgun (WGS) entry which is preliminary data.</text>
</comment>
<keyword evidence="1" id="KW-0812">Transmembrane</keyword>
<keyword evidence="1" id="KW-0472">Membrane</keyword>
<dbReference type="Proteomes" id="UP001596147">
    <property type="component" value="Unassembled WGS sequence"/>
</dbReference>
<dbReference type="EMBL" id="JBHSMC010000020">
    <property type="protein sequence ID" value="MFC5465968.1"/>
    <property type="molecule type" value="Genomic_DNA"/>
</dbReference>
<proteinExistence type="predicted"/>
<accession>A0ABW0LN03</accession>
<reference evidence="3" key="1">
    <citation type="journal article" date="2019" name="Int. J. Syst. Evol. Microbiol.">
        <title>The Global Catalogue of Microorganisms (GCM) 10K type strain sequencing project: providing services to taxonomists for standard genome sequencing and annotation.</title>
        <authorList>
            <consortium name="The Broad Institute Genomics Platform"/>
            <consortium name="The Broad Institute Genome Sequencing Center for Infectious Disease"/>
            <person name="Wu L."/>
            <person name="Ma J."/>
        </authorList>
    </citation>
    <scope>NUCLEOTIDE SEQUENCE [LARGE SCALE GENOMIC DNA]</scope>
    <source>
        <strain evidence="3">CGMCC 1.12237</strain>
    </source>
</reference>
<evidence type="ECO:0000313" key="2">
    <source>
        <dbReference type="EMBL" id="MFC5465968.1"/>
    </source>
</evidence>
<dbReference type="RefSeq" id="WP_382353191.1">
    <property type="nucleotide sequence ID" value="NZ_JBHSMC010000020.1"/>
</dbReference>
<feature type="transmembrane region" description="Helical" evidence="1">
    <location>
        <begin position="43"/>
        <end position="64"/>
    </location>
</feature>
<keyword evidence="1" id="KW-1133">Transmembrane helix</keyword>
<protein>
    <submittedName>
        <fullName evidence="2">Uncharacterized protein</fullName>
    </submittedName>
</protein>
<gene>
    <name evidence="2" type="ORF">ACFPM4_14645</name>
</gene>
<name>A0ABW0LN03_9BACI</name>
<evidence type="ECO:0000256" key="1">
    <source>
        <dbReference type="SAM" id="Phobius"/>
    </source>
</evidence>